<keyword evidence="3" id="KW-1185">Reference proteome</keyword>
<dbReference type="InParanoid" id="E1Z2P8"/>
<evidence type="ECO:0008006" key="4">
    <source>
        <dbReference type="Google" id="ProtNLM"/>
    </source>
</evidence>
<evidence type="ECO:0000313" key="3">
    <source>
        <dbReference type="Proteomes" id="UP000008141"/>
    </source>
</evidence>
<dbReference type="SUPFAM" id="SSF52047">
    <property type="entry name" value="RNI-like"/>
    <property type="match status" value="2"/>
</dbReference>
<protein>
    <recommendedName>
        <fullName evidence="4">F-box domain-containing protein</fullName>
    </recommendedName>
</protein>
<dbReference type="KEGG" id="cvr:CHLNCDRAFT_49503"/>
<dbReference type="AlphaFoldDB" id="E1Z2P8"/>
<dbReference type="GO" id="GO:0019005">
    <property type="term" value="C:SCF ubiquitin ligase complex"/>
    <property type="evidence" value="ECO:0007669"/>
    <property type="project" value="TreeGrafter"/>
</dbReference>
<dbReference type="InterPro" id="IPR032675">
    <property type="entry name" value="LRR_dom_sf"/>
</dbReference>
<sequence length="606" mass="63957">MEWLPAWDHLPAELLLHIARVLGGTGGLAPAKTLLRLVCGSWRAALPIGHCVPAKLWAWQSPAMDVALAPHARAIELALCPRLRSLVLRHIHATALPALGGLAALQELDATVFFPEASPTWLDWLPGLRLLRQLRLAAAQMRLQPDEGLTALLPLAGRLLALRLDGCLLLTDAGAGVLAQLTALKRLEVTSCQVGQAAVDGLAAALPRLAHLELRLLDGVAVDRLMRWTLIGAGGGLAAHVSRVKAGSLLAGAGALMAGSSRLVLRHIDGGFLLTAPPTFHQLRQLESLSLPRIQLPADAVQQLAACTLLQELDCELNYTVRDEALVCWRSLVRMRRLRLAGNFYLSEGTLAAALELASCHLNDAQALTAALCSAFSLEHLRVQSCGIQSEVCEAAVAALARLPALREVQLGLRRALPRATGKRPPSHHDSNAAVRMLAVGNTDPSPHLIMSAEAIAGGCAGCTQLTALDVFFSGYCRDAAVVPAWRQLSALTGLRRLHASTGLGWDAEAFAAVAGAATALRAVTVTDNAGTVDDGWAASLAPLRQLSQLQLNSCARLGPGAAAWLCHLTALTGLEAFRCPGLGGAETVQQLRGCLPCLAALSMHE</sequence>
<dbReference type="GO" id="GO:0031146">
    <property type="term" value="P:SCF-dependent proteasomal ubiquitin-dependent protein catabolic process"/>
    <property type="evidence" value="ECO:0007669"/>
    <property type="project" value="TreeGrafter"/>
</dbReference>
<dbReference type="STRING" id="554065.E1Z2P8"/>
<dbReference type="Proteomes" id="UP000008141">
    <property type="component" value="Unassembled WGS sequence"/>
</dbReference>
<dbReference type="PANTHER" id="PTHR13318">
    <property type="entry name" value="PARTNER OF PAIRED, ISOFORM B-RELATED"/>
    <property type="match status" value="1"/>
</dbReference>
<name>E1Z2P8_CHLVA</name>
<evidence type="ECO:0000256" key="1">
    <source>
        <dbReference type="ARBA" id="ARBA00004430"/>
    </source>
</evidence>
<comment type="subcellular location">
    <subcellularLocation>
        <location evidence="1">Cytoplasm</location>
        <location evidence="1">Cytoskeleton</location>
        <location evidence="1">Cilium axoneme</location>
    </subcellularLocation>
</comment>
<dbReference type="GeneID" id="17359441"/>
<dbReference type="GO" id="GO:0005930">
    <property type="term" value="C:axoneme"/>
    <property type="evidence" value="ECO:0007669"/>
    <property type="project" value="UniProtKB-SubCell"/>
</dbReference>
<dbReference type="PANTHER" id="PTHR13318:SF190">
    <property type="entry name" value="PARTNER OF PAIRED, ISOFORM B"/>
    <property type="match status" value="1"/>
</dbReference>
<dbReference type="Gene3D" id="3.80.10.10">
    <property type="entry name" value="Ribonuclease Inhibitor"/>
    <property type="match status" value="3"/>
</dbReference>
<accession>E1Z2P8</accession>
<dbReference type="OrthoDB" id="511745at2759"/>
<dbReference type="RefSeq" id="XP_005852137.1">
    <property type="nucleotide sequence ID" value="XM_005852075.1"/>
</dbReference>
<evidence type="ECO:0000313" key="2">
    <source>
        <dbReference type="EMBL" id="EFN60035.1"/>
    </source>
</evidence>
<gene>
    <name evidence="2" type="ORF">CHLNCDRAFT_49503</name>
</gene>
<proteinExistence type="predicted"/>
<organism evidence="3">
    <name type="scientific">Chlorella variabilis</name>
    <name type="common">Green alga</name>
    <dbReference type="NCBI Taxonomy" id="554065"/>
    <lineage>
        <taxon>Eukaryota</taxon>
        <taxon>Viridiplantae</taxon>
        <taxon>Chlorophyta</taxon>
        <taxon>core chlorophytes</taxon>
        <taxon>Trebouxiophyceae</taxon>
        <taxon>Chlorellales</taxon>
        <taxon>Chlorellaceae</taxon>
        <taxon>Chlorella clade</taxon>
        <taxon>Chlorella</taxon>
    </lineage>
</organism>
<dbReference type="EMBL" id="GL433835">
    <property type="protein sequence ID" value="EFN60035.1"/>
    <property type="molecule type" value="Genomic_DNA"/>
</dbReference>
<reference evidence="2 3" key="1">
    <citation type="journal article" date="2010" name="Plant Cell">
        <title>The Chlorella variabilis NC64A genome reveals adaptation to photosymbiosis, coevolution with viruses, and cryptic sex.</title>
        <authorList>
            <person name="Blanc G."/>
            <person name="Duncan G."/>
            <person name="Agarkova I."/>
            <person name="Borodovsky M."/>
            <person name="Gurnon J."/>
            <person name="Kuo A."/>
            <person name="Lindquist E."/>
            <person name="Lucas S."/>
            <person name="Pangilinan J."/>
            <person name="Polle J."/>
            <person name="Salamov A."/>
            <person name="Terry A."/>
            <person name="Yamada T."/>
            <person name="Dunigan D.D."/>
            <person name="Grigoriev I.V."/>
            <person name="Claverie J.M."/>
            <person name="Van Etten J.L."/>
        </authorList>
    </citation>
    <scope>NUCLEOTIDE SEQUENCE [LARGE SCALE GENOMIC DNA]</scope>
    <source>
        <strain evidence="2 3">NC64A</strain>
    </source>
</reference>